<dbReference type="PROSITE" id="PS51257">
    <property type="entry name" value="PROKAR_LIPOPROTEIN"/>
    <property type="match status" value="1"/>
</dbReference>
<keyword evidence="3" id="KW-0812">Transmembrane</keyword>
<feature type="domain" description="Nematode cuticle collagen N-terminal" evidence="4">
    <location>
        <begin position="8"/>
        <end position="83"/>
    </location>
</feature>
<name>A0A0K0CYB3_ANGCA</name>
<dbReference type="STRING" id="6313.A0A0K0CYB3"/>
<dbReference type="PANTHER" id="PTHR24637:SF194">
    <property type="entry name" value="CUTICLE COLLAGEN 10-RELATED"/>
    <property type="match status" value="1"/>
</dbReference>
<proteinExistence type="predicted"/>
<keyword evidence="5" id="KW-1185">Reference proteome</keyword>
<sequence length="322" mass="33490">MLKEKVVVGAASICSLLAIGACIAVLSSLYYEINEVHDQVYLAMTNMVIGEKCRTKASIISLLQVLDSVALFRMETDSAWIDMMDIQITVTPPSQQRQNPFESIFRKKRQNFQGLPEWCYCEPIKINCLPGPPGPPGRPGITGPPGRPGLPGRDNTQVYAPLTCPPVSRACIRCPPGAPGRSGPPGPIGPPGSIGRPGIPGNRGKNGLPGRRGLPGDKGSPGLPGRMGPPGRPGLDGRTGRGRPGPQGPQGRPGSQGRLGSPGKVGLPGVMGKPGPQGSPGLRGRPGNDGQPGRPGSVGLPGNDAAYCPCPARSRAYLSRVH</sequence>
<dbReference type="AlphaFoldDB" id="A0A0K0CYB3"/>
<evidence type="ECO:0000256" key="1">
    <source>
        <dbReference type="ARBA" id="ARBA00022737"/>
    </source>
</evidence>
<keyword evidence="3" id="KW-0472">Membrane</keyword>
<organism evidence="5 6">
    <name type="scientific">Angiostrongylus cantonensis</name>
    <name type="common">Rat lungworm</name>
    <dbReference type="NCBI Taxonomy" id="6313"/>
    <lineage>
        <taxon>Eukaryota</taxon>
        <taxon>Metazoa</taxon>
        <taxon>Ecdysozoa</taxon>
        <taxon>Nematoda</taxon>
        <taxon>Chromadorea</taxon>
        <taxon>Rhabditida</taxon>
        <taxon>Rhabditina</taxon>
        <taxon>Rhabditomorpha</taxon>
        <taxon>Strongyloidea</taxon>
        <taxon>Metastrongylidae</taxon>
        <taxon>Angiostrongylus</taxon>
    </lineage>
</organism>
<evidence type="ECO:0000259" key="4">
    <source>
        <dbReference type="SMART" id="SM01088"/>
    </source>
</evidence>
<dbReference type="GO" id="GO:0042302">
    <property type="term" value="F:structural constituent of cuticle"/>
    <property type="evidence" value="ECO:0007669"/>
    <property type="project" value="InterPro"/>
</dbReference>
<feature type="compositionally biased region" description="Low complexity" evidence="2">
    <location>
        <begin position="191"/>
        <end position="203"/>
    </location>
</feature>
<protein>
    <submittedName>
        <fullName evidence="6">Col_cuticle_N domain-containing protein</fullName>
    </submittedName>
</protein>
<feature type="compositionally biased region" description="Low complexity" evidence="2">
    <location>
        <begin position="249"/>
        <end position="262"/>
    </location>
</feature>
<dbReference type="WBParaSite" id="ACAC_0000262101-mRNA-1">
    <property type="protein sequence ID" value="ACAC_0000262101-mRNA-1"/>
    <property type="gene ID" value="ACAC_0000262101"/>
</dbReference>
<dbReference type="InterPro" id="IPR002486">
    <property type="entry name" value="Col_cuticle_N"/>
</dbReference>
<reference evidence="6" key="2">
    <citation type="submission" date="2017-02" db="UniProtKB">
        <authorList>
            <consortium name="WormBaseParasite"/>
        </authorList>
    </citation>
    <scope>IDENTIFICATION</scope>
</reference>
<feature type="region of interest" description="Disordered" evidence="2">
    <location>
        <begin position="132"/>
        <end position="161"/>
    </location>
</feature>
<dbReference type="Proteomes" id="UP000035642">
    <property type="component" value="Unassembled WGS sequence"/>
</dbReference>
<keyword evidence="3" id="KW-1133">Transmembrane helix</keyword>
<accession>A0A0K0CYB3</accession>
<keyword evidence="1" id="KW-0677">Repeat</keyword>
<dbReference type="Gene3D" id="1.20.5.320">
    <property type="entry name" value="6-Phosphogluconate Dehydrogenase, domain 3"/>
    <property type="match status" value="1"/>
</dbReference>
<evidence type="ECO:0000256" key="3">
    <source>
        <dbReference type="SAM" id="Phobius"/>
    </source>
</evidence>
<evidence type="ECO:0000313" key="5">
    <source>
        <dbReference type="Proteomes" id="UP000035642"/>
    </source>
</evidence>
<reference evidence="5" key="1">
    <citation type="submission" date="2012-09" db="EMBL/GenBank/DDBJ databases">
        <authorList>
            <person name="Martin A.A."/>
        </authorList>
    </citation>
    <scope>NUCLEOTIDE SEQUENCE</scope>
</reference>
<feature type="compositionally biased region" description="Pro residues" evidence="2">
    <location>
        <begin position="176"/>
        <end position="190"/>
    </location>
</feature>
<dbReference type="Pfam" id="PF01484">
    <property type="entry name" value="Col_cuticle_N"/>
    <property type="match status" value="1"/>
</dbReference>
<evidence type="ECO:0000256" key="2">
    <source>
        <dbReference type="SAM" id="MobiDB-lite"/>
    </source>
</evidence>
<feature type="transmembrane region" description="Helical" evidence="3">
    <location>
        <begin position="7"/>
        <end position="31"/>
    </location>
</feature>
<dbReference type="PANTHER" id="PTHR24637">
    <property type="entry name" value="COLLAGEN"/>
    <property type="match status" value="1"/>
</dbReference>
<evidence type="ECO:0000313" key="6">
    <source>
        <dbReference type="WBParaSite" id="ACAC_0000262101-mRNA-1"/>
    </source>
</evidence>
<feature type="region of interest" description="Disordered" evidence="2">
    <location>
        <begin position="175"/>
        <end position="309"/>
    </location>
</feature>
<dbReference type="SMART" id="SM01088">
    <property type="entry name" value="Col_cuticle_N"/>
    <property type="match status" value="1"/>
</dbReference>